<comment type="caution">
    <text evidence="2">The sequence shown here is derived from an EMBL/GenBank/DDBJ whole genome shotgun (WGS) entry which is preliminary data.</text>
</comment>
<evidence type="ECO:0000313" key="2">
    <source>
        <dbReference type="EMBL" id="GEU36728.1"/>
    </source>
</evidence>
<evidence type="ECO:0000256" key="1">
    <source>
        <dbReference type="SAM" id="MobiDB-lite"/>
    </source>
</evidence>
<protein>
    <submittedName>
        <fullName evidence="2">Uncharacterized protein</fullName>
    </submittedName>
</protein>
<sequence length="286" mass="33703">MPIFKRTFSQDLNLLEQHLTKDILSQTDCHTILIKLRTTFVNAFNSEFKERIRKYTRFDDHSFKDSMIRHMDFIEKYMLETILHQQEIHKLLNEKKLQTQEVQSNTVQALKVDSIVIENTCSGKENSNSETASSKSVKKAAWIMQQKMYMQSNTRYLKGTCIEYGFKRAFILLFGQDNDTFTKISETESKVQDDNSRSRNDTDADDVDIRPIHDKELMAERREFVFAKPDHMIASDESRNSSKNMPRFSSNDMVHNNYLDEDWKKTQEIDKNLKTNVMPLYPEKLV</sequence>
<organism evidence="2">
    <name type="scientific">Tanacetum cinerariifolium</name>
    <name type="common">Dalmatian daisy</name>
    <name type="synonym">Chrysanthemum cinerariifolium</name>
    <dbReference type="NCBI Taxonomy" id="118510"/>
    <lineage>
        <taxon>Eukaryota</taxon>
        <taxon>Viridiplantae</taxon>
        <taxon>Streptophyta</taxon>
        <taxon>Embryophyta</taxon>
        <taxon>Tracheophyta</taxon>
        <taxon>Spermatophyta</taxon>
        <taxon>Magnoliopsida</taxon>
        <taxon>eudicotyledons</taxon>
        <taxon>Gunneridae</taxon>
        <taxon>Pentapetalae</taxon>
        <taxon>asterids</taxon>
        <taxon>campanulids</taxon>
        <taxon>Asterales</taxon>
        <taxon>Asteraceae</taxon>
        <taxon>Asteroideae</taxon>
        <taxon>Anthemideae</taxon>
        <taxon>Anthemidinae</taxon>
        <taxon>Tanacetum</taxon>
    </lineage>
</organism>
<accession>A0A6L2JI91</accession>
<dbReference type="AlphaFoldDB" id="A0A6L2JI91"/>
<proteinExistence type="predicted"/>
<feature type="region of interest" description="Disordered" evidence="1">
    <location>
        <begin position="185"/>
        <end position="206"/>
    </location>
</feature>
<reference evidence="2" key="1">
    <citation type="journal article" date="2019" name="Sci. Rep.">
        <title>Draft genome of Tanacetum cinerariifolium, the natural source of mosquito coil.</title>
        <authorList>
            <person name="Yamashiro T."/>
            <person name="Shiraishi A."/>
            <person name="Satake H."/>
            <person name="Nakayama K."/>
        </authorList>
    </citation>
    <scope>NUCLEOTIDE SEQUENCE</scope>
</reference>
<dbReference type="EMBL" id="BKCJ010000842">
    <property type="protein sequence ID" value="GEU36728.1"/>
    <property type="molecule type" value="Genomic_DNA"/>
</dbReference>
<name>A0A6L2JI91_TANCI</name>
<gene>
    <name evidence="2" type="ORF">Tci_008706</name>
</gene>